<keyword evidence="5 6" id="KW-0472">Membrane</keyword>
<protein>
    <submittedName>
        <fullName evidence="8">EamA family transporter</fullName>
    </submittedName>
</protein>
<dbReference type="PANTHER" id="PTHR32322">
    <property type="entry name" value="INNER MEMBRANE TRANSPORTER"/>
    <property type="match status" value="1"/>
</dbReference>
<feature type="transmembrane region" description="Helical" evidence="6">
    <location>
        <begin position="43"/>
        <end position="63"/>
    </location>
</feature>
<feature type="transmembrane region" description="Helical" evidence="6">
    <location>
        <begin position="252"/>
        <end position="272"/>
    </location>
</feature>
<feature type="domain" description="EamA" evidence="7">
    <location>
        <begin position="165"/>
        <end position="297"/>
    </location>
</feature>
<dbReference type="InterPro" id="IPR037185">
    <property type="entry name" value="EmrE-like"/>
</dbReference>
<evidence type="ECO:0000313" key="8">
    <source>
        <dbReference type="EMBL" id="PRH85547.1"/>
    </source>
</evidence>
<dbReference type="PANTHER" id="PTHR32322:SF2">
    <property type="entry name" value="EAMA DOMAIN-CONTAINING PROTEIN"/>
    <property type="match status" value="1"/>
</dbReference>
<dbReference type="InterPro" id="IPR000620">
    <property type="entry name" value="EamA_dom"/>
</dbReference>
<dbReference type="AlphaFoldDB" id="A0A2S9Q869"/>
<feature type="transmembrane region" description="Helical" evidence="6">
    <location>
        <begin position="278"/>
        <end position="297"/>
    </location>
</feature>
<evidence type="ECO:0000256" key="6">
    <source>
        <dbReference type="SAM" id="Phobius"/>
    </source>
</evidence>
<feature type="transmembrane region" description="Helical" evidence="6">
    <location>
        <begin position="103"/>
        <end position="122"/>
    </location>
</feature>
<dbReference type="RefSeq" id="WP_105864107.1">
    <property type="nucleotide sequence ID" value="NZ_PUEJ01000008.1"/>
</dbReference>
<keyword evidence="9" id="KW-1185">Reference proteome</keyword>
<keyword evidence="4 6" id="KW-1133">Transmembrane helix</keyword>
<comment type="caution">
    <text evidence="8">The sequence shown here is derived from an EMBL/GenBank/DDBJ whole genome shotgun (WGS) entry which is preliminary data.</text>
</comment>
<evidence type="ECO:0000256" key="4">
    <source>
        <dbReference type="ARBA" id="ARBA00022989"/>
    </source>
</evidence>
<dbReference type="EMBL" id="PUEJ01000008">
    <property type="protein sequence ID" value="PRH85547.1"/>
    <property type="molecule type" value="Genomic_DNA"/>
</dbReference>
<comment type="similarity">
    <text evidence="2">Belongs to the EamA transporter family.</text>
</comment>
<evidence type="ECO:0000256" key="5">
    <source>
        <dbReference type="ARBA" id="ARBA00023136"/>
    </source>
</evidence>
<organism evidence="8 9">
    <name type="scientific">Labrys okinawensis</name>
    <dbReference type="NCBI Taxonomy" id="346911"/>
    <lineage>
        <taxon>Bacteria</taxon>
        <taxon>Pseudomonadati</taxon>
        <taxon>Pseudomonadota</taxon>
        <taxon>Alphaproteobacteria</taxon>
        <taxon>Hyphomicrobiales</taxon>
        <taxon>Xanthobacteraceae</taxon>
        <taxon>Labrys</taxon>
    </lineage>
</organism>
<evidence type="ECO:0000259" key="7">
    <source>
        <dbReference type="Pfam" id="PF00892"/>
    </source>
</evidence>
<feature type="transmembrane region" description="Helical" evidence="6">
    <location>
        <begin position="191"/>
        <end position="212"/>
    </location>
</feature>
<comment type="subcellular location">
    <subcellularLocation>
        <location evidence="1">Membrane</location>
        <topology evidence="1">Multi-pass membrane protein</topology>
    </subcellularLocation>
</comment>
<feature type="transmembrane region" description="Helical" evidence="6">
    <location>
        <begin position="134"/>
        <end position="153"/>
    </location>
</feature>
<gene>
    <name evidence="8" type="ORF">C5L14_21425</name>
</gene>
<dbReference type="SUPFAM" id="SSF103481">
    <property type="entry name" value="Multidrug resistance efflux transporter EmrE"/>
    <property type="match status" value="2"/>
</dbReference>
<evidence type="ECO:0000313" key="9">
    <source>
        <dbReference type="Proteomes" id="UP000237682"/>
    </source>
</evidence>
<proteinExistence type="inferred from homology"/>
<evidence type="ECO:0000256" key="2">
    <source>
        <dbReference type="ARBA" id="ARBA00007362"/>
    </source>
</evidence>
<name>A0A2S9Q869_9HYPH</name>
<evidence type="ECO:0000256" key="3">
    <source>
        <dbReference type="ARBA" id="ARBA00022692"/>
    </source>
</evidence>
<keyword evidence="3 6" id="KW-0812">Transmembrane</keyword>
<feature type="transmembrane region" description="Helical" evidence="6">
    <location>
        <begin position="224"/>
        <end position="245"/>
    </location>
</feature>
<evidence type="ECO:0000256" key="1">
    <source>
        <dbReference type="ARBA" id="ARBA00004141"/>
    </source>
</evidence>
<dbReference type="Proteomes" id="UP000237682">
    <property type="component" value="Unassembled WGS sequence"/>
</dbReference>
<feature type="domain" description="EamA" evidence="7">
    <location>
        <begin position="17"/>
        <end position="148"/>
    </location>
</feature>
<dbReference type="Pfam" id="PF00892">
    <property type="entry name" value="EamA"/>
    <property type="match status" value="2"/>
</dbReference>
<accession>A0A2S9Q869</accession>
<feature type="transmembrane region" description="Helical" evidence="6">
    <location>
        <begin position="159"/>
        <end position="179"/>
    </location>
</feature>
<feature type="transmembrane region" description="Helical" evidence="6">
    <location>
        <begin position="12"/>
        <end position="37"/>
    </location>
</feature>
<sequence>MSSADSAIHRPALPSSVLAALFVPLWSTGFVTARLVAPHAEPLTFLGLRFVAAGLLLGLYALWSGASWPQNGRAWLDALVAGLLIHGLYLGGVFWAVSHGLPSGISALIAGLQPLLTGLLSRPLLGEEVSRRRALGIVVGAAGAGLTLIPKLGATGDGGIPLVPLLVCLAGMVAITLGTIWQKRRGRSADLATNTAVQYAGAMVPIVVGGLLTESGQFDWSSAAAWTGLAWSVFGMSIGAILLLMVLIKRGAVAQVAALLYLVPGVSALMAWGMFGEALTPIQIAGLAIAALGVAVANKG</sequence>
<feature type="transmembrane region" description="Helical" evidence="6">
    <location>
        <begin position="75"/>
        <end position="97"/>
    </location>
</feature>
<dbReference type="OrthoDB" id="9809509at2"/>
<dbReference type="InterPro" id="IPR050638">
    <property type="entry name" value="AA-Vitamin_Transporters"/>
</dbReference>
<dbReference type="GO" id="GO:0016020">
    <property type="term" value="C:membrane"/>
    <property type="evidence" value="ECO:0007669"/>
    <property type="project" value="UniProtKB-SubCell"/>
</dbReference>
<reference evidence="8 9" key="1">
    <citation type="submission" date="2018-02" db="EMBL/GenBank/DDBJ databases">
        <title>Whole genome sequencing of endophytic bacterium.</title>
        <authorList>
            <person name="Eedara R."/>
            <person name="Podile A.R."/>
        </authorList>
    </citation>
    <scope>NUCLEOTIDE SEQUENCE [LARGE SCALE GENOMIC DNA]</scope>
    <source>
        <strain evidence="8 9">RP1T</strain>
    </source>
</reference>